<dbReference type="InterPro" id="IPR001357">
    <property type="entry name" value="BRCT_dom"/>
</dbReference>
<dbReference type="GeneID" id="28725641"/>
<dbReference type="InterPro" id="IPR036420">
    <property type="entry name" value="BRCT_dom_sf"/>
</dbReference>
<dbReference type="Pfam" id="PF00533">
    <property type="entry name" value="BRCT"/>
    <property type="match status" value="1"/>
</dbReference>
<feature type="compositionally biased region" description="Polar residues" evidence="5">
    <location>
        <begin position="507"/>
        <end position="516"/>
    </location>
</feature>
<dbReference type="PROSITE" id="PS50853">
    <property type="entry name" value="FN3"/>
    <property type="match status" value="1"/>
</dbReference>
<dbReference type="STRING" id="45286.A0A0X8HVJ4"/>
<dbReference type="Pfam" id="PF16893">
    <property type="entry name" value="fn3_2"/>
    <property type="match status" value="1"/>
</dbReference>
<dbReference type="PROSITE" id="PS50172">
    <property type="entry name" value="BRCT"/>
    <property type="match status" value="1"/>
</dbReference>
<evidence type="ECO:0000259" key="6">
    <source>
        <dbReference type="PROSITE" id="PS50172"/>
    </source>
</evidence>
<organism evidence="8 9">
    <name type="scientific">Eremothecium sinecaudum</name>
    <dbReference type="NCBI Taxonomy" id="45286"/>
    <lineage>
        <taxon>Eukaryota</taxon>
        <taxon>Fungi</taxon>
        <taxon>Dikarya</taxon>
        <taxon>Ascomycota</taxon>
        <taxon>Saccharomycotina</taxon>
        <taxon>Saccharomycetes</taxon>
        <taxon>Saccharomycetales</taxon>
        <taxon>Saccharomycetaceae</taxon>
        <taxon>Eremothecium</taxon>
    </lineage>
</organism>
<keyword evidence="2" id="KW-0333">Golgi apparatus</keyword>
<dbReference type="RefSeq" id="XP_017989292.1">
    <property type="nucleotide sequence ID" value="XM_018133545.1"/>
</dbReference>
<dbReference type="Gene3D" id="2.60.40.10">
    <property type="entry name" value="Immunoglobulins"/>
    <property type="match status" value="1"/>
</dbReference>
<dbReference type="InterPro" id="IPR052827">
    <property type="entry name" value="CHS_Export/Cell_Fusion_Reg"/>
</dbReference>
<name>A0A0X8HVJ4_9SACH</name>
<dbReference type="GO" id="GO:0005802">
    <property type="term" value="C:trans-Golgi network"/>
    <property type="evidence" value="ECO:0007669"/>
    <property type="project" value="TreeGrafter"/>
</dbReference>
<feature type="compositionally biased region" description="Basic and acidic residues" evidence="5">
    <location>
        <begin position="424"/>
        <end position="441"/>
    </location>
</feature>
<dbReference type="InterPro" id="IPR013783">
    <property type="entry name" value="Ig-like_fold"/>
</dbReference>
<feature type="region of interest" description="Disordered" evidence="5">
    <location>
        <begin position="289"/>
        <end position="359"/>
    </location>
</feature>
<dbReference type="AlphaFoldDB" id="A0A0X8HVJ4"/>
<evidence type="ECO:0000313" key="8">
    <source>
        <dbReference type="EMBL" id="AMD22296.1"/>
    </source>
</evidence>
<gene>
    <name evidence="8" type="ORF">AW171_hschr74322</name>
</gene>
<dbReference type="GO" id="GO:0034044">
    <property type="term" value="C:exomer complex"/>
    <property type="evidence" value="ECO:0007669"/>
    <property type="project" value="TreeGrafter"/>
</dbReference>
<comment type="subcellular location">
    <subcellularLocation>
        <location evidence="1">Golgi apparatus</location>
    </subcellularLocation>
</comment>
<evidence type="ECO:0000256" key="4">
    <source>
        <dbReference type="ARBA" id="ARBA00071189"/>
    </source>
</evidence>
<dbReference type="SUPFAM" id="SSF52113">
    <property type="entry name" value="BRCT domain"/>
    <property type="match status" value="1"/>
</dbReference>
<dbReference type="InterPro" id="IPR036116">
    <property type="entry name" value="FN3_sf"/>
</dbReference>
<dbReference type="InterPro" id="IPR031669">
    <property type="entry name" value="Fn3_2"/>
</dbReference>
<dbReference type="InterPro" id="IPR003961">
    <property type="entry name" value="FN3_dom"/>
</dbReference>
<dbReference type="GO" id="GO:0006893">
    <property type="term" value="P:Golgi to plasma membrane transport"/>
    <property type="evidence" value="ECO:0007669"/>
    <property type="project" value="TreeGrafter"/>
</dbReference>
<dbReference type="Proteomes" id="UP000243052">
    <property type="component" value="Chromosome vii"/>
</dbReference>
<evidence type="ECO:0000259" key="7">
    <source>
        <dbReference type="PROSITE" id="PS50853"/>
    </source>
</evidence>
<keyword evidence="9" id="KW-1185">Reference proteome</keyword>
<feature type="compositionally biased region" description="Basic residues" evidence="5">
    <location>
        <begin position="556"/>
        <end position="569"/>
    </location>
</feature>
<protein>
    <recommendedName>
        <fullName evidence="4">Chitin biosynthesis protein CHS5</fullName>
    </recommendedName>
</protein>
<proteinExistence type="inferred from homology"/>
<feature type="domain" description="Fibronectin type-III" evidence="7">
    <location>
        <begin position="77"/>
        <end position="171"/>
    </location>
</feature>
<dbReference type="PANTHER" id="PTHR47351">
    <property type="entry name" value="CHITIN BIOSYNTHESIS PROTEIN CHS5"/>
    <property type="match status" value="1"/>
</dbReference>
<accession>A0A0X8HVJ4</accession>
<dbReference type="SMART" id="SM00292">
    <property type="entry name" value="BRCT"/>
    <property type="match status" value="1"/>
</dbReference>
<dbReference type="Pfam" id="PF16892">
    <property type="entry name" value="CHS5_N"/>
    <property type="match status" value="1"/>
</dbReference>
<feature type="region of interest" description="Disordered" evidence="5">
    <location>
        <begin position="398"/>
        <end position="569"/>
    </location>
</feature>
<dbReference type="Gene3D" id="6.20.120.50">
    <property type="match status" value="1"/>
</dbReference>
<evidence type="ECO:0000256" key="3">
    <source>
        <dbReference type="ARBA" id="ARBA00060872"/>
    </source>
</evidence>
<dbReference type="InterPro" id="IPR031673">
    <property type="entry name" value="Chs5_N"/>
</dbReference>
<dbReference type="CDD" id="cd00063">
    <property type="entry name" value="FN3"/>
    <property type="match status" value="1"/>
</dbReference>
<dbReference type="Gene3D" id="3.40.50.10190">
    <property type="entry name" value="BRCT domain"/>
    <property type="match status" value="1"/>
</dbReference>
<dbReference type="GO" id="GO:0000747">
    <property type="term" value="P:conjugation with cellular fusion"/>
    <property type="evidence" value="ECO:0007669"/>
    <property type="project" value="TreeGrafter"/>
</dbReference>
<dbReference type="OrthoDB" id="245697at2759"/>
<sequence length="569" mass="62133">MSIEVPLTIGKLDASVTLLTTPSNHVIEFPTILLPENVKAGSIVLLKLTEDFEKEKEERAKFSKIQDEILEKYGSLEPKAPKLNLVNVTQTSCVLEWDQLNVGSSQLSSLILYKQGVRALTIPNALHSTSTKVSGLSIDTMYEFQLRMFTTSGLFCSNKLKVHTHKMTDMSGITVCLGPLDSSSGITQEHIESSMKAIGAKPLQKQVSLDTTHFICNIQQSDDKELEKAKNSNIPVVRPEWIRACELEKRMVGVRGFYLDVDPSTLDSYKFGSSADANKELPKVALADEQEGEDNVHVNGDTENNSHAEVPQANGVPSFNGKVPEVEDSTELAAEPSSPDIDGTDKNEKEPAVSPDLRVSMEQIELNEKLVDESKNLHSQAIASRSVDLSSEHIELGGPVELDDLKEVDISDEPLPAVNQEQEVNDKPEQKIEHPTTKDQDVSPSSQGLAHSAVRVDTIDLKSAPKDETEQIADQTSIKPDNASISSEISIHSTGEQASFGIGIAKSSEQSLNDSNSDIEDTQDLTSQIKSDTVPVDETEEPDSDAAAPQSQKGTNSKKKKNKKRKGKK</sequence>
<dbReference type="SUPFAM" id="SSF49265">
    <property type="entry name" value="Fibronectin type III"/>
    <property type="match status" value="1"/>
</dbReference>
<feature type="domain" description="BRCT" evidence="6">
    <location>
        <begin position="165"/>
        <end position="259"/>
    </location>
</feature>
<evidence type="ECO:0000256" key="1">
    <source>
        <dbReference type="ARBA" id="ARBA00004555"/>
    </source>
</evidence>
<feature type="compositionally biased region" description="Acidic residues" evidence="5">
    <location>
        <begin position="535"/>
        <end position="544"/>
    </location>
</feature>
<reference evidence="8 9" key="1">
    <citation type="submission" date="2016-01" db="EMBL/GenBank/DDBJ databases">
        <title>Genome sequence of the yeast Holleya sinecauda.</title>
        <authorList>
            <person name="Dietrich F.S."/>
        </authorList>
    </citation>
    <scope>NUCLEOTIDE SEQUENCE [LARGE SCALE GENOMIC DNA]</scope>
    <source>
        <strain evidence="8 9">ATCC 58844</strain>
    </source>
</reference>
<dbReference type="FunFam" id="3.40.50.10190:FF:000077">
    <property type="entry name" value="Chitin biosynthesis protein CHS5"/>
    <property type="match status" value="1"/>
</dbReference>
<evidence type="ECO:0000256" key="5">
    <source>
        <dbReference type="SAM" id="MobiDB-lite"/>
    </source>
</evidence>
<evidence type="ECO:0000313" key="9">
    <source>
        <dbReference type="Proteomes" id="UP000243052"/>
    </source>
</evidence>
<evidence type="ECO:0000256" key="2">
    <source>
        <dbReference type="ARBA" id="ARBA00023034"/>
    </source>
</evidence>
<feature type="compositionally biased region" description="Polar residues" evidence="5">
    <location>
        <begin position="472"/>
        <end position="497"/>
    </location>
</feature>
<dbReference type="GO" id="GO:0046983">
    <property type="term" value="F:protein dimerization activity"/>
    <property type="evidence" value="ECO:0007669"/>
    <property type="project" value="InterPro"/>
</dbReference>
<dbReference type="EMBL" id="CP014247">
    <property type="protein sequence ID" value="AMD22296.1"/>
    <property type="molecule type" value="Genomic_DNA"/>
</dbReference>
<comment type="similarity">
    <text evidence="3">Belongs to the CHS5 family.</text>
</comment>
<dbReference type="PANTHER" id="PTHR47351:SF1">
    <property type="entry name" value="CHITIN BIOSYNTHESIS PROTEIN CHS5"/>
    <property type="match status" value="1"/>
</dbReference>
<feature type="compositionally biased region" description="Basic and acidic residues" evidence="5">
    <location>
        <begin position="457"/>
        <end position="469"/>
    </location>
</feature>